<feature type="region of interest" description="Disordered" evidence="3">
    <location>
        <begin position="148"/>
        <end position="260"/>
    </location>
</feature>
<dbReference type="PANTHER" id="PTHR23113:SF356">
    <property type="entry name" value="FI05912P-RELATED"/>
    <property type="match status" value="1"/>
</dbReference>
<feature type="region of interest" description="Disordered" evidence="3">
    <location>
        <begin position="548"/>
        <end position="577"/>
    </location>
</feature>
<evidence type="ECO:0000313" key="6">
    <source>
        <dbReference type="EMBL" id="KAJ6641968.1"/>
    </source>
</evidence>
<sequence length="853" mass="96167">MDDEEILKTVESMLGKNVEIVDCEKTSSVREEEVLLINGIPIQLDQDDSIAIKKALITGEVPPCDLLNQLLFRAGIMRQPVHLETSLSVKSSIITTEEVTIARDGRILDERSTETKEDNFYTSSSTEIWDPIKIIPVTEQCIPNISLTPSDQRVPKIAPLSQSTSSTTQESTDYIVTHNDGDDEIEEKSTTSHYQQTYPANSITSLPVRQNSLCTDSSQSSANSLNYSSRPASNNSISEVSSSTKFEQPTGSPVKWPSKTFNQKSKVNQSISCDSGHDDLFSSLDQSGLVHTPNSLSSCCELSADELDFVKNADADVRSTCTERKMSLMKIQPQQKLPTIFGTVADRCPKDGVNRRGFPQTQSNLNAATEFCSPDSDELGKGSDLDDNALVYRDGNLISGSLDALLQHMVPTSDYYPDKSYLFAFLLSARLFIRPHELLTKIIQLCDIQQSLTPSNQSQPTSGTQDLSRFAKHFVELLTEWIETFPYDFRDERLMQQVRSMTQKCIAIDGNLRKDVSAMLQNLLHRLNVLDQYEEYLGRMNIDRDDLTSSSSSSSGHLAATSNTNSFSTSTSATSTGDITELCPNPTLLSHQLTHIELERLSHIGPEEFVQAFAKENPHLETSFNDMKKTRNLESYVQWFNRLSYLVATEIVKHPKKKQRVRVVEYWIETGRECFNIGNFNSLMAIIAGLNMSPISRLKKTWAKVQSAKFSVLEHQMDPTSNFNSYRSTLKAAMWRSAGATDERQRIVIPFFSLLVKDLYFLNEGCSNKLPNGHINFDKFWQLAKQVTEFIAWKQVTCTFEKLPKVTLFLQTNHVLNENTLAMASFECEPPDNQHEKDRYKLLKSEQNQQQQH</sequence>
<dbReference type="EMBL" id="WJQU01000002">
    <property type="protein sequence ID" value="KAJ6641968.1"/>
    <property type="molecule type" value="Genomic_DNA"/>
</dbReference>
<feature type="compositionally biased region" description="Low complexity" evidence="3">
    <location>
        <begin position="161"/>
        <end position="172"/>
    </location>
</feature>
<evidence type="ECO:0000259" key="5">
    <source>
        <dbReference type="PROSITE" id="PS50212"/>
    </source>
</evidence>
<protein>
    <submittedName>
        <fullName evidence="6">Ras-GEF domain-containing family member 1B</fullName>
    </submittedName>
</protein>
<gene>
    <name evidence="6" type="primary">RASGEF1B</name>
    <name evidence="6" type="ORF">Bhyg_06913</name>
</gene>
<dbReference type="InterPro" id="IPR023578">
    <property type="entry name" value="Ras_GEF_dom_sf"/>
</dbReference>
<keyword evidence="1 2" id="KW-0344">Guanine-nucleotide releasing factor</keyword>
<dbReference type="PROSITE" id="PS50212">
    <property type="entry name" value="RASGEF_NTER"/>
    <property type="match status" value="1"/>
</dbReference>
<organism evidence="6 7">
    <name type="scientific">Pseudolycoriella hygida</name>
    <dbReference type="NCBI Taxonomy" id="35572"/>
    <lineage>
        <taxon>Eukaryota</taxon>
        <taxon>Metazoa</taxon>
        <taxon>Ecdysozoa</taxon>
        <taxon>Arthropoda</taxon>
        <taxon>Hexapoda</taxon>
        <taxon>Insecta</taxon>
        <taxon>Pterygota</taxon>
        <taxon>Neoptera</taxon>
        <taxon>Endopterygota</taxon>
        <taxon>Diptera</taxon>
        <taxon>Nematocera</taxon>
        <taxon>Sciaroidea</taxon>
        <taxon>Sciaridae</taxon>
        <taxon>Pseudolycoriella</taxon>
    </lineage>
</organism>
<dbReference type="SUPFAM" id="SSF48366">
    <property type="entry name" value="Ras GEF"/>
    <property type="match status" value="1"/>
</dbReference>
<keyword evidence="7" id="KW-1185">Reference proteome</keyword>
<dbReference type="GO" id="GO:0005085">
    <property type="term" value="F:guanyl-nucleotide exchange factor activity"/>
    <property type="evidence" value="ECO:0007669"/>
    <property type="project" value="UniProtKB-KW"/>
</dbReference>
<name>A0A9Q0S2X1_9DIPT</name>
<dbReference type="PROSITE" id="PS00720">
    <property type="entry name" value="RASGEF"/>
    <property type="match status" value="1"/>
</dbReference>
<dbReference type="CDD" id="cd06224">
    <property type="entry name" value="REM"/>
    <property type="match status" value="1"/>
</dbReference>
<dbReference type="GO" id="GO:0005886">
    <property type="term" value="C:plasma membrane"/>
    <property type="evidence" value="ECO:0007669"/>
    <property type="project" value="TreeGrafter"/>
</dbReference>
<reference evidence="6" key="1">
    <citation type="submission" date="2022-07" db="EMBL/GenBank/DDBJ databases">
        <authorList>
            <person name="Trinca V."/>
            <person name="Uliana J.V.C."/>
            <person name="Torres T.T."/>
            <person name="Ward R.J."/>
            <person name="Monesi N."/>
        </authorList>
    </citation>
    <scope>NUCLEOTIDE SEQUENCE</scope>
    <source>
        <strain evidence="6">HSMRA1968</strain>
        <tissue evidence="6">Whole embryos</tissue>
    </source>
</reference>
<evidence type="ECO:0000313" key="7">
    <source>
        <dbReference type="Proteomes" id="UP001151699"/>
    </source>
</evidence>
<feature type="domain" description="Ras-GEF" evidence="4">
    <location>
        <begin position="585"/>
        <end position="831"/>
    </location>
</feature>
<dbReference type="PANTHER" id="PTHR23113">
    <property type="entry name" value="GUANINE NUCLEOTIDE EXCHANGE FACTOR"/>
    <property type="match status" value="1"/>
</dbReference>
<dbReference type="Gene3D" id="1.20.870.10">
    <property type="entry name" value="Son of sevenless (SoS) protein Chain: S domain 1"/>
    <property type="match status" value="1"/>
</dbReference>
<dbReference type="Pfam" id="PF00617">
    <property type="entry name" value="RasGEF"/>
    <property type="match status" value="1"/>
</dbReference>
<evidence type="ECO:0000256" key="1">
    <source>
        <dbReference type="ARBA" id="ARBA00022658"/>
    </source>
</evidence>
<accession>A0A9Q0S2X1</accession>
<comment type="caution">
    <text evidence="6">The sequence shown here is derived from an EMBL/GenBank/DDBJ whole genome shotgun (WGS) entry which is preliminary data.</text>
</comment>
<dbReference type="InterPro" id="IPR008937">
    <property type="entry name" value="Ras-like_GEF"/>
</dbReference>
<dbReference type="PROSITE" id="PS50009">
    <property type="entry name" value="RASGEF_CAT"/>
    <property type="match status" value="1"/>
</dbReference>
<evidence type="ECO:0000256" key="2">
    <source>
        <dbReference type="PROSITE-ProRule" id="PRU00168"/>
    </source>
</evidence>
<dbReference type="GO" id="GO:0007265">
    <property type="term" value="P:Ras protein signal transduction"/>
    <property type="evidence" value="ECO:0007669"/>
    <property type="project" value="TreeGrafter"/>
</dbReference>
<evidence type="ECO:0000259" key="4">
    <source>
        <dbReference type="PROSITE" id="PS50009"/>
    </source>
</evidence>
<evidence type="ECO:0000256" key="3">
    <source>
        <dbReference type="SAM" id="MobiDB-lite"/>
    </source>
</evidence>
<dbReference type="Proteomes" id="UP001151699">
    <property type="component" value="Chromosome B"/>
</dbReference>
<dbReference type="InterPro" id="IPR000651">
    <property type="entry name" value="Ras-like_Gua-exchang_fac_N"/>
</dbReference>
<dbReference type="InterPro" id="IPR001895">
    <property type="entry name" value="RASGEF_cat_dom"/>
</dbReference>
<dbReference type="Gene3D" id="1.10.840.10">
    <property type="entry name" value="Ras guanine-nucleotide exchange factors catalytic domain"/>
    <property type="match status" value="1"/>
</dbReference>
<dbReference type="CDD" id="cd00155">
    <property type="entry name" value="RasGEF"/>
    <property type="match status" value="1"/>
</dbReference>
<proteinExistence type="predicted"/>
<dbReference type="OrthoDB" id="20825at2759"/>
<dbReference type="SMART" id="SM00229">
    <property type="entry name" value="RasGEFN"/>
    <property type="match status" value="1"/>
</dbReference>
<dbReference type="Pfam" id="PF00618">
    <property type="entry name" value="RasGEF_N"/>
    <property type="match status" value="1"/>
</dbReference>
<feature type="compositionally biased region" description="Low complexity" evidence="3">
    <location>
        <begin position="217"/>
        <end position="243"/>
    </location>
</feature>
<feature type="compositionally biased region" description="Polar residues" evidence="3">
    <location>
        <begin position="191"/>
        <end position="216"/>
    </location>
</feature>
<feature type="domain" description="N-terminal Ras-GEF" evidence="5">
    <location>
        <begin position="393"/>
        <end position="528"/>
    </location>
</feature>
<feature type="compositionally biased region" description="Low complexity" evidence="3">
    <location>
        <begin position="549"/>
        <end position="576"/>
    </location>
</feature>
<dbReference type="AlphaFoldDB" id="A0A9Q0S2X1"/>
<dbReference type="InterPro" id="IPR019804">
    <property type="entry name" value="Ras_G-nucl-exch_fac_CS"/>
</dbReference>
<dbReference type="SMART" id="SM00147">
    <property type="entry name" value="RasGEF"/>
    <property type="match status" value="1"/>
</dbReference>
<dbReference type="InterPro" id="IPR036964">
    <property type="entry name" value="RASGEF_cat_dom_sf"/>
</dbReference>